<comment type="similarity">
    <text evidence="6">Belongs to the zinc-containing alcohol dehydrogenase family.</text>
</comment>
<dbReference type="InterPro" id="IPR002328">
    <property type="entry name" value="ADH_Zn_CS"/>
</dbReference>
<evidence type="ECO:0000256" key="1">
    <source>
        <dbReference type="ARBA" id="ARBA00001947"/>
    </source>
</evidence>
<evidence type="ECO:0000256" key="6">
    <source>
        <dbReference type="RuleBase" id="RU361277"/>
    </source>
</evidence>
<dbReference type="InterPro" id="IPR013154">
    <property type="entry name" value="ADH-like_N"/>
</dbReference>
<dbReference type="InterPro" id="IPR036291">
    <property type="entry name" value="NAD(P)-bd_dom_sf"/>
</dbReference>
<keyword evidence="2 6" id="KW-0479">Metal-binding</keyword>
<dbReference type="SMART" id="SM00829">
    <property type="entry name" value="PKS_ER"/>
    <property type="match status" value="1"/>
</dbReference>
<evidence type="ECO:0000313" key="9">
    <source>
        <dbReference type="Proteomes" id="UP000050901"/>
    </source>
</evidence>
<dbReference type="GO" id="GO:0051903">
    <property type="term" value="F:S-(hydroxymethyl)glutathione dehydrogenase [NAD(P)+] activity"/>
    <property type="evidence" value="ECO:0007669"/>
    <property type="project" value="TreeGrafter"/>
</dbReference>
<dbReference type="SUPFAM" id="SSF51735">
    <property type="entry name" value="NAD(P)-binding Rossmann-fold domains"/>
    <property type="match status" value="1"/>
</dbReference>
<keyword evidence="3 6" id="KW-0862">Zinc</keyword>
<dbReference type="GO" id="GO:0005829">
    <property type="term" value="C:cytosol"/>
    <property type="evidence" value="ECO:0007669"/>
    <property type="project" value="TreeGrafter"/>
</dbReference>
<dbReference type="AlphaFoldDB" id="A0A0R1NZW6"/>
<dbReference type="FunFam" id="3.40.50.720:FF:000003">
    <property type="entry name" value="S-(hydroxymethyl)glutathione dehydrogenase"/>
    <property type="match status" value="1"/>
</dbReference>
<gene>
    <name evidence="8" type="ORF">FC47_GL002031</name>
</gene>
<dbReference type="Gene3D" id="3.40.50.720">
    <property type="entry name" value="NAD(P)-binding Rossmann-like Domain"/>
    <property type="match status" value="1"/>
</dbReference>
<comment type="cofactor">
    <cofactor evidence="1 6">
        <name>Zn(2+)</name>
        <dbReference type="ChEBI" id="CHEBI:29105"/>
    </cofactor>
</comment>
<accession>A0A0R1NZW6</accession>
<keyword evidence="4" id="KW-0560">Oxidoreductase</keyword>
<dbReference type="Pfam" id="PF08240">
    <property type="entry name" value="ADH_N"/>
    <property type="match status" value="1"/>
</dbReference>
<dbReference type="EMBL" id="AZEQ01000009">
    <property type="protein sequence ID" value="KRL25776.1"/>
    <property type="molecule type" value="Genomic_DNA"/>
</dbReference>
<feature type="domain" description="Enoyl reductase (ER)" evidence="7">
    <location>
        <begin position="20"/>
        <end position="372"/>
    </location>
</feature>
<dbReference type="SUPFAM" id="SSF50129">
    <property type="entry name" value="GroES-like"/>
    <property type="match status" value="1"/>
</dbReference>
<keyword evidence="5" id="KW-0520">NAD</keyword>
<evidence type="ECO:0000313" key="8">
    <source>
        <dbReference type="EMBL" id="KRL25776.1"/>
    </source>
</evidence>
<dbReference type="GO" id="GO:0008270">
    <property type="term" value="F:zinc ion binding"/>
    <property type="evidence" value="ECO:0007669"/>
    <property type="project" value="InterPro"/>
</dbReference>
<evidence type="ECO:0000256" key="5">
    <source>
        <dbReference type="ARBA" id="ARBA00023027"/>
    </source>
</evidence>
<dbReference type="Gene3D" id="3.90.180.10">
    <property type="entry name" value="Medium-chain alcohol dehydrogenases, catalytic domain"/>
    <property type="match status" value="1"/>
</dbReference>
<dbReference type="CDD" id="cd08278">
    <property type="entry name" value="benzyl_alcohol_DH"/>
    <property type="match status" value="1"/>
</dbReference>
<dbReference type="PANTHER" id="PTHR43880:SF12">
    <property type="entry name" value="ALCOHOL DEHYDROGENASE CLASS-3"/>
    <property type="match status" value="1"/>
</dbReference>
<comment type="caution">
    <text evidence="8">The sequence shown here is derived from an EMBL/GenBank/DDBJ whole genome shotgun (WGS) entry which is preliminary data.</text>
</comment>
<reference evidence="8 9" key="1">
    <citation type="journal article" date="2015" name="Genome Announc.">
        <title>Expanding the biotechnology potential of lactobacilli through comparative genomics of 213 strains and associated genera.</title>
        <authorList>
            <person name="Sun Z."/>
            <person name="Harris H.M."/>
            <person name="McCann A."/>
            <person name="Guo C."/>
            <person name="Argimon S."/>
            <person name="Zhang W."/>
            <person name="Yang X."/>
            <person name="Jeffery I.B."/>
            <person name="Cooney J.C."/>
            <person name="Kagawa T.F."/>
            <person name="Liu W."/>
            <person name="Song Y."/>
            <person name="Salvetti E."/>
            <person name="Wrobel A."/>
            <person name="Rasinkangas P."/>
            <person name="Parkhill J."/>
            <person name="Rea M.C."/>
            <person name="O'Sullivan O."/>
            <person name="Ritari J."/>
            <person name="Douillard F.P."/>
            <person name="Paul Ross R."/>
            <person name="Yang R."/>
            <person name="Briner A.E."/>
            <person name="Felis G.E."/>
            <person name="de Vos W.M."/>
            <person name="Barrangou R."/>
            <person name="Klaenhammer T.R."/>
            <person name="Caufield P.W."/>
            <person name="Cui Y."/>
            <person name="Zhang H."/>
            <person name="O'Toole P.W."/>
        </authorList>
    </citation>
    <scope>NUCLEOTIDE SEQUENCE [LARGE SCALE GENOMIC DNA]</scope>
    <source>
        <strain evidence="8 9">DSM 13345</strain>
    </source>
</reference>
<proteinExistence type="inferred from homology"/>
<dbReference type="Pfam" id="PF00107">
    <property type="entry name" value="ADH_zinc_N"/>
    <property type="match status" value="1"/>
</dbReference>
<evidence type="ECO:0000256" key="4">
    <source>
        <dbReference type="ARBA" id="ARBA00023002"/>
    </source>
</evidence>
<name>A0A0R1NZW6_LIMMU</name>
<dbReference type="PANTHER" id="PTHR43880">
    <property type="entry name" value="ALCOHOL DEHYDROGENASE"/>
    <property type="match status" value="1"/>
</dbReference>
<protein>
    <submittedName>
        <fullName evidence="8">Alcohol dehydrogenase zinc-binding domain protein</fullName>
    </submittedName>
</protein>
<dbReference type="InterPro" id="IPR011032">
    <property type="entry name" value="GroES-like_sf"/>
</dbReference>
<dbReference type="Proteomes" id="UP000050901">
    <property type="component" value="Unassembled WGS sequence"/>
</dbReference>
<sequence length="375" mass="40041">MKIILKGVLMMKMKAAVIHSADDPYQFEEVELAEPKNDEVLVRITASGLCHTDEFGRTLGMMPIVLGHEGAGIVEKVGENVKDFQPGDHVAFSYAFCGHCKNCVQGQPQYCEKFNALNFGGIGADGQSKLSQNGQPVAMFFGQSSFAQYATISEESIVKIDEDVDLAMVAPFGCGVQTGAGAVLNTLRPNVDETLAIFGCGAVGFSAIMAAKVAGCRQIIAVGGNEHSLELAKELGATDVVNRKKLPEGQTIAQAVAEISNGGVDYAIDTSGNGNMIENAILSTSLNGKIVLLAPSGEVANFNFGKDVLMAYRTIIGCCEGDSNPKIFIPQLVQLYKEGRFPVDKIITKYPFEQLEQAREDSNAGKVIKAVVTME</sequence>
<evidence type="ECO:0000259" key="7">
    <source>
        <dbReference type="SMART" id="SM00829"/>
    </source>
</evidence>
<dbReference type="PROSITE" id="PS00059">
    <property type="entry name" value="ADH_ZINC"/>
    <property type="match status" value="1"/>
</dbReference>
<evidence type="ECO:0000256" key="2">
    <source>
        <dbReference type="ARBA" id="ARBA00022723"/>
    </source>
</evidence>
<evidence type="ECO:0000256" key="3">
    <source>
        <dbReference type="ARBA" id="ARBA00022833"/>
    </source>
</evidence>
<dbReference type="GO" id="GO:0046294">
    <property type="term" value="P:formaldehyde catabolic process"/>
    <property type="evidence" value="ECO:0007669"/>
    <property type="project" value="TreeGrafter"/>
</dbReference>
<dbReference type="PATRIC" id="fig|1423771.3.peg.2111"/>
<organism evidence="8 9">
    <name type="scientific">Limosilactobacillus mucosae DSM 13345</name>
    <dbReference type="NCBI Taxonomy" id="1423771"/>
    <lineage>
        <taxon>Bacteria</taxon>
        <taxon>Bacillati</taxon>
        <taxon>Bacillota</taxon>
        <taxon>Bacilli</taxon>
        <taxon>Lactobacillales</taxon>
        <taxon>Lactobacillaceae</taxon>
        <taxon>Limosilactobacillus</taxon>
    </lineage>
</organism>
<dbReference type="InterPro" id="IPR020843">
    <property type="entry name" value="ER"/>
</dbReference>
<dbReference type="InterPro" id="IPR013149">
    <property type="entry name" value="ADH-like_C"/>
</dbReference>